<evidence type="ECO:0000256" key="2">
    <source>
        <dbReference type="ARBA" id="ARBA00022737"/>
    </source>
</evidence>
<evidence type="ECO:0000313" key="14">
    <source>
        <dbReference type="Proteomes" id="UP000286031"/>
    </source>
</evidence>
<evidence type="ECO:0000256" key="7">
    <source>
        <dbReference type="ARBA" id="ARBA00023326"/>
    </source>
</evidence>
<evidence type="ECO:0000256" key="9">
    <source>
        <dbReference type="RuleBase" id="RU361169"/>
    </source>
</evidence>
<feature type="chain" id="PRO_5014531185" evidence="10">
    <location>
        <begin position="28"/>
        <end position="470"/>
    </location>
</feature>
<accession>A0A139KSE9</accession>
<dbReference type="GO" id="GO:0000272">
    <property type="term" value="P:polysaccharide catabolic process"/>
    <property type="evidence" value="ECO:0007669"/>
    <property type="project" value="UniProtKB-KW"/>
</dbReference>
<keyword evidence="10" id="KW-0732">Signal</keyword>
<evidence type="ECO:0000256" key="6">
    <source>
        <dbReference type="ARBA" id="ARBA00023295"/>
    </source>
</evidence>
<keyword evidence="4" id="KW-0325">Glycoprotein</keyword>
<sequence>MNIVGVLSGKRKCLLAIAIAFSTFGNAQLVTYPEGLNTGMPHNDDYTVKVREAGGEWKDVFEYEVQVDMDRVQSASMVQFDIGSPVEVMVKKNNGTIQDVKIRPLAIGIQHTVNHNAIFFTLTRPQCLSIEFNGDRLHNLHLFANPLETETYTESSDKVMYFGPGVHRPKDLPNTQIQIPSNTTVYLAPGAVVKAKLLIDKAENVRIVGRGILDHPIRGIEVTHSKNIWIDGITVINPDHYTVFGGESTGLTINNLKSFSCKGWSDGIDLMCCSDVLIDNVFMRNSDDCIAIYAHRWNYYGGSRNVTLQNSILWADIAHPINIGGHGNPDDKAGEILENITVRNVDILEHDEDDLLYQGCMAVDCGDKNLVRKALFEDIRVENIQEGRLFHINVRFNSKYDKQPGRGIEDIIFRNIIYNGVGENPSLLKGFDKERSVKNIIFDNVIINGMKMKNIDDFITNEYIKNITVK</sequence>
<dbReference type="InterPro" id="IPR011050">
    <property type="entry name" value="Pectin_lyase_fold/virulence"/>
</dbReference>
<dbReference type="SUPFAM" id="SSF51126">
    <property type="entry name" value="Pectin lyase-like"/>
    <property type="match status" value="1"/>
</dbReference>
<dbReference type="Pfam" id="PF00295">
    <property type="entry name" value="Glyco_hydro_28"/>
    <property type="match status" value="1"/>
</dbReference>
<reference evidence="15 16" key="2">
    <citation type="journal article" date="2019" name="Nat. Med.">
        <title>A library of human gut bacterial isolates paired with longitudinal multiomics data enables mechanistic microbiome research.</title>
        <authorList>
            <person name="Poyet M."/>
            <person name="Groussin M."/>
            <person name="Gibbons S.M."/>
            <person name="Avila-Pacheco J."/>
            <person name="Jiang X."/>
            <person name="Kearney S.M."/>
            <person name="Perrotta A.R."/>
            <person name="Berdy B."/>
            <person name="Zhao S."/>
            <person name="Lieberman T.D."/>
            <person name="Swanson P.K."/>
            <person name="Smith M."/>
            <person name="Roesemann S."/>
            <person name="Alexander J.E."/>
            <person name="Rich S.A."/>
            <person name="Livny J."/>
            <person name="Vlamakis H."/>
            <person name="Clish C."/>
            <person name="Bullock K."/>
            <person name="Deik A."/>
            <person name="Scott J."/>
            <person name="Pierce K.A."/>
            <person name="Xavier R.J."/>
            <person name="Alm E.J."/>
        </authorList>
    </citation>
    <scope>NUCLEOTIDE SEQUENCE [LARGE SCALE GENOMIC DNA]</scope>
    <source>
        <strain evidence="11 16">BIOML-A134</strain>
        <strain evidence="12 15">BIOML-A2</strain>
    </source>
</reference>
<dbReference type="InterPro" id="IPR000743">
    <property type="entry name" value="Glyco_hydro_28"/>
</dbReference>
<gene>
    <name evidence="13" type="ORF">DWV35_02485</name>
    <name evidence="12" type="ORF">F3B53_14665</name>
    <name evidence="11" type="ORF">F3D66_17760</name>
</gene>
<evidence type="ECO:0000313" key="15">
    <source>
        <dbReference type="Proteomes" id="UP000375690"/>
    </source>
</evidence>
<evidence type="ECO:0000313" key="13">
    <source>
        <dbReference type="EMBL" id="RGX12793.1"/>
    </source>
</evidence>
<feature type="signal peptide" evidence="10">
    <location>
        <begin position="1"/>
        <end position="27"/>
    </location>
</feature>
<evidence type="ECO:0000256" key="10">
    <source>
        <dbReference type="SAM" id="SignalP"/>
    </source>
</evidence>
<evidence type="ECO:0000256" key="4">
    <source>
        <dbReference type="ARBA" id="ARBA00023180"/>
    </source>
</evidence>
<name>A0A139KSE9_BACOV</name>
<keyword evidence="3 9" id="KW-0378">Hydrolase</keyword>
<reference evidence="13 14" key="1">
    <citation type="submission" date="2018-08" db="EMBL/GenBank/DDBJ databases">
        <title>A genome reference for cultivated species of the human gut microbiota.</title>
        <authorList>
            <person name="Zou Y."/>
            <person name="Xue W."/>
            <person name="Luo G."/>
        </authorList>
    </citation>
    <scope>NUCLEOTIDE SEQUENCE [LARGE SCALE GENOMIC DNA]</scope>
    <source>
        <strain evidence="13 14">AF04-46</strain>
    </source>
</reference>
<protein>
    <submittedName>
        <fullName evidence="12">Glycoside hydrolase</fullName>
    </submittedName>
</protein>
<proteinExistence type="inferred from homology"/>
<keyword evidence="5" id="KW-0119">Carbohydrate metabolism</keyword>
<dbReference type="Proteomes" id="UP000375690">
    <property type="component" value="Unassembled WGS sequence"/>
</dbReference>
<dbReference type="EMBL" id="VWKB01000025">
    <property type="protein sequence ID" value="KAA4094437.1"/>
    <property type="molecule type" value="Genomic_DNA"/>
</dbReference>
<dbReference type="EMBL" id="VWFC01000017">
    <property type="protein sequence ID" value="KAB1325314.1"/>
    <property type="molecule type" value="Genomic_DNA"/>
</dbReference>
<evidence type="ECO:0000256" key="1">
    <source>
        <dbReference type="ARBA" id="ARBA00008834"/>
    </source>
</evidence>
<dbReference type="PANTHER" id="PTHR31736">
    <property type="match status" value="1"/>
</dbReference>
<evidence type="ECO:0000313" key="12">
    <source>
        <dbReference type="EMBL" id="KAB1325314.1"/>
    </source>
</evidence>
<comment type="similarity">
    <text evidence="1 9">Belongs to the glycosyl hydrolase 28 family.</text>
</comment>
<dbReference type="InterPro" id="IPR012334">
    <property type="entry name" value="Pectin_lyas_fold"/>
</dbReference>
<dbReference type="GO" id="GO:0004650">
    <property type="term" value="F:polygalacturonase activity"/>
    <property type="evidence" value="ECO:0007669"/>
    <property type="project" value="InterPro"/>
</dbReference>
<comment type="function">
    <text evidence="8">Pectinolytic enzyme involved in the degradation of xylogalacturonan (xga), a galacturonan backbone heavily substituted with xylose, and which is one important component of the hairy regions of pectin. Activity requires a galacturonic acid backbone substituted with xylose.</text>
</comment>
<evidence type="ECO:0000313" key="11">
    <source>
        <dbReference type="EMBL" id="KAA4094437.1"/>
    </source>
</evidence>
<keyword evidence="7" id="KW-0624">Polysaccharide degradation</keyword>
<dbReference type="STRING" id="28116.Bovatus_04989"/>
<dbReference type="RefSeq" id="WP_004325484.1">
    <property type="nucleotide sequence ID" value="NZ_CAKJYS010000001.1"/>
</dbReference>
<keyword evidence="6 9" id="KW-0326">Glycosidase</keyword>
<evidence type="ECO:0000313" key="16">
    <source>
        <dbReference type="Proteomes" id="UP000473905"/>
    </source>
</evidence>
<dbReference type="Gene3D" id="2.160.20.10">
    <property type="entry name" value="Single-stranded right-handed beta-helix, Pectin lyase-like"/>
    <property type="match status" value="1"/>
</dbReference>
<dbReference type="Proteomes" id="UP000286031">
    <property type="component" value="Unassembled WGS sequence"/>
</dbReference>
<evidence type="ECO:0000256" key="8">
    <source>
        <dbReference type="ARBA" id="ARBA00037278"/>
    </source>
</evidence>
<evidence type="ECO:0000256" key="3">
    <source>
        <dbReference type="ARBA" id="ARBA00022801"/>
    </source>
</evidence>
<organism evidence="12 15">
    <name type="scientific">Bacteroides ovatus</name>
    <dbReference type="NCBI Taxonomy" id="28116"/>
    <lineage>
        <taxon>Bacteria</taxon>
        <taxon>Pseudomonadati</taxon>
        <taxon>Bacteroidota</taxon>
        <taxon>Bacteroidia</taxon>
        <taxon>Bacteroidales</taxon>
        <taxon>Bacteroidaceae</taxon>
        <taxon>Bacteroides</taxon>
    </lineage>
</organism>
<dbReference type="EMBL" id="QSBI01000002">
    <property type="protein sequence ID" value="RGX12793.1"/>
    <property type="molecule type" value="Genomic_DNA"/>
</dbReference>
<dbReference type="Proteomes" id="UP000473905">
    <property type="component" value="Unassembled WGS sequence"/>
</dbReference>
<dbReference type="AlphaFoldDB" id="A0A139KSE9"/>
<evidence type="ECO:0000256" key="5">
    <source>
        <dbReference type="ARBA" id="ARBA00023277"/>
    </source>
</evidence>
<keyword evidence="16" id="KW-1185">Reference proteome</keyword>
<comment type="caution">
    <text evidence="12">The sequence shown here is derived from an EMBL/GenBank/DDBJ whole genome shotgun (WGS) entry which is preliminary data.</text>
</comment>
<keyword evidence="2" id="KW-0677">Repeat</keyword>
<dbReference type="PANTHER" id="PTHR31736:SF9">
    <property type="entry name" value="ENDO-XYLOGALACTURONAN HYDROLASE A-RELATED"/>
    <property type="match status" value="1"/>
</dbReference>